<evidence type="ECO:0000313" key="1">
    <source>
        <dbReference type="EMBL" id="KOR88464.1"/>
    </source>
</evidence>
<accession>A0A0M1P333</accession>
<dbReference type="Proteomes" id="UP000036932">
    <property type="component" value="Unassembled WGS sequence"/>
</dbReference>
<dbReference type="OrthoDB" id="2991134at2"/>
<sequence>MHKYIGNVIEIIYMDRKGKITQRKIEVLAVKDGRVRAKCLQLGAPRIFLESNILSMKICKGNRYAS</sequence>
<gene>
    <name evidence="1" type="ORF">AM231_04385</name>
</gene>
<comment type="caution">
    <text evidence="1">The sequence shown here is derived from an EMBL/GenBank/DDBJ whole genome shotgun (WGS) entry which is preliminary data.</text>
</comment>
<evidence type="ECO:0000313" key="2">
    <source>
        <dbReference type="Proteomes" id="UP000036932"/>
    </source>
</evidence>
<reference evidence="2" key="1">
    <citation type="submission" date="2015-08" db="EMBL/GenBank/DDBJ databases">
        <title>Genome sequencing project for genomic taxonomy and phylogenomics of Bacillus-like bacteria.</title>
        <authorList>
            <person name="Liu B."/>
            <person name="Wang J."/>
            <person name="Zhu Y."/>
            <person name="Liu G."/>
            <person name="Chen Q."/>
            <person name="Chen Z."/>
            <person name="Lan J."/>
            <person name="Che J."/>
            <person name="Ge C."/>
            <person name="Shi H."/>
            <person name="Pan Z."/>
            <person name="Liu X."/>
        </authorList>
    </citation>
    <scope>NUCLEOTIDE SEQUENCE [LARGE SCALE GENOMIC DNA]</scope>
    <source>
        <strain evidence="2">FJAT-22460</strain>
    </source>
</reference>
<dbReference type="PATRIC" id="fig|1705565.3.peg.2760"/>
<proteinExistence type="predicted"/>
<dbReference type="AlphaFoldDB" id="A0A0M1P333"/>
<keyword evidence="2" id="KW-1185">Reference proteome</keyword>
<protein>
    <recommendedName>
        <fullName evidence="3">WYL domain-containing protein</fullName>
    </recommendedName>
</protein>
<evidence type="ECO:0008006" key="3">
    <source>
        <dbReference type="Google" id="ProtNLM"/>
    </source>
</evidence>
<dbReference type="EMBL" id="LIUT01000001">
    <property type="protein sequence ID" value="KOR88464.1"/>
    <property type="molecule type" value="Genomic_DNA"/>
</dbReference>
<dbReference type="RefSeq" id="WP_054401469.1">
    <property type="nucleotide sequence ID" value="NZ_LIUT01000001.1"/>
</dbReference>
<name>A0A0M1P333_9BACL</name>
<organism evidence="1 2">
    <name type="scientific">Paenibacillus solani</name>
    <dbReference type="NCBI Taxonomy" id="1705565"/>
    <lineage>
        <taxon>Bacteria</taxon>
        <taxon>Bacillati</taxon>
        <taxon>Bacillota</taxon>
        <taxon>Bacilli</taxon>
        <taxon>Bacillales</taxon>
        <taxon>Paenibacillaceae</taxon>
        <taxon>Paenibacillus</taxon>
    </lineage>
</organism>